<accession>A0AC59YE41</accession>
<dbReference type="Proteomes" id="UP001162501">
    <property type="component" value="Chromosome 14"/>
</dbReference>
<sequence length="96" mass="10495">MDAAMDHAWIAMQSSRSGEKISKIKQGLEDMFGFSRKLAHGLNSASSCYEKKTESELTASNPASQTRQQELGQLSQTAMKLSIKDSNGTIRSDSHS</sequence>
<reference evidence="1" key="2">
    <citation type="submission" date="2025-03" db="EMBL/GenBank/DDBJ databases">
        <authorList>
            <consortium name="ELIXIR-Norway"/>
            <consortium name="Elixir Norway"/>
        </authorList>
    </citation>
    <scope>NUCLEOTIDE SEQUENCE</scope>
</reference>
<proteinExistence type="predicted"/>
<evidence type="ECO:0000313" key="2">
    <source>
        <dbReference type="Proteomes" id="UP001162501"/>
    </source>
</evidence>
<evidence type="ECO:0000313" key="1">
    <source>
        <dbReference type="EMBL" id="CAM9622092.1"/>
    </source>
</evidence>
<gene>
    <name evidence="1" type="ORF">MRATA1EN22A_LOCUS5103</name>
</gene>
<name>A0AC59YE41_RANTA</name>
<protein>
    <submittedName>
        <fullName evidence="1">Uncharacterized protein</fullName>
    </submittedName>
</protein>
<organism evidence="1 2">
    <name type="scientific">Rangifer tarandus platyrhynchus</name>
    <name type="common">Svalbard reindeer</name>
    <dbReference type="NCBI Taxonomy" id="3082113"/>
    <lineage>
        <taxon>Eukaryota</taxon>
        <taxon>Metazoa</taxon>
        <taxon>Chordata</taxon>
        <taxon>Craniata</taxon>
        <taxon>Vertebrata</taxon>
        <taxon>Euteleostomi</taxon>
        <taxon>Mammalia</taxon>
        <taxon>Eutheria</taxon>
        <taxon>Laurasiatheria</taxon>
        <taxon>Artiodactyla</taxon>
        <taxon>Ruminantia</taxon>
        <taxon>Pecora</taxon>
        <taxon>Cervidae</taxon>
        <taxon>Odocoileinae</taxon>
        <taxon>Rangifer</taxon>
    </lineage>
</organism>
<reference evidence="1" key="1">
    <citation type="submission" date="2023-05" db="EMBL/GenBank/DDBJ databases">
        <authorList>
            <consortium name="ELIXIR-Norway"/>
        </authorList>
    </citation>
    <scope>NUCLEOTIDE SEQUENCE</scope>
</reference>
<dbReference type="EMBL" id="OX596098">
    <property type="protein sequence ID" value="CAM9622092.1"/>
    <property type="molecule type" value="Genomic_DNA"/>
</dbReference>